<protein>
    <recommendedName>
        <fullName evidence="6">Major facilitator superfamily (MFS) profile domain-containing protein</fullName>
    </recommendedName>
</protein>
<feature type="transmembrane region" description="Helical" evidence="5">
    <location>
        <begin position="234"/>
        <end position="253"/>
    </location>
</feature>
<evidence type="ECO:0000313" key="8">
    <source>
        <dbReference type="Proteomes" id="UP000176850"/>
    </source>
</evidence>
<keyword evidence="4 5" id="KW-0472">Membrane</keyword>
<feature type="transmembrane region" description="Helical" evidence="5">
    <location>
        <begin position="72"/>
        <end position="88"/>
    </location>
</feature>
<dbReference type="PANTHER" id="PTHR23294">
    <property type="entry name" value="ET TRANSLATION PRODUCT-RELATED"/>
    <property type="match status" value="1"/>
</dbReference>
<dbReference type="GO" id="GO:0022857">
    <property type="term" value="F:transmembrane transporter activity"/>
    <property type="evidence" value="ECO:0007669"/>
    <property type="project" value="InterPro"/>
</dbReference>
<dbReference type="Gene3D" id="1.20.1250.20">
    <property type="entry name" value="MFS general substrate transporter like domains"/>
    <property type="match status" value="2"/>
</dbReference>
<evidence type="ECO:0000256" key="3">
    <source>
        <dbReference type="ARBA" id="ARBA00022989"/>
    </source>
</evidence>
<dbReference type="SUPFAM" id="SSF103473">
    <property type="entry name" value="MFS general substrate transporter"/>
    <property type="match status" value="1"/>
</dbReference>
<dbReference type="Proteomes" id="UP000176850">
    <property type="component" value="Unassembled WGS sequence"/>
</dbReference>
<name>A0A1F7GIH5_9BACT</name>
<feature type="domain" description="Major facilitator superfamily (MFS) profile" evidence="6">
    <location>
        <begin position="198"/>
        <end position="328"/>
    </location>
</feature>
<proteinExistence type="predicted"/>
<keyword evidence="3 5" id="KW-1133">Transmembrane helix</keyword>
<evidence type="ECO:0000313" key="7">
    <source>
        <dbReference type="EMBL" id="OGK18790.1"/>
    </source>
</evidence>
<dbReference type="InterPro" id="IPR036259">
    <property type="entry name" value="MFS_trans_sf"/>
</dbReference>
<feature type="transmembrane region" description="Helical" evidence="5">
    <location>
        <begin position="94"/>
        <end position="112"/>
    </location>
</feature>
<dbReference type="AlphaFoldDB" id="A0A1F7GIH5"/>
<organism evidence="7 8">
    <name type="scientific">Candidatus Roizmanbacteria bacterium RIFCSPHIGHO2_01_FULL_39_24</name>
    <dbReference type="NCBI Taxonomy" id="1802032"/>
    <lineage>
        <taxon>Bacteria</taxon>
        <taxon>Candidatus Roizmaniibacteriota</taxon>
    </lineage>
</organism>
<evidence type="ECO:0000256" key="2">
    <source>
        <dbReference type="ARBA" id="ARBA00022692"/>
    </source>
</evidence>
<dbReference type="GO" id="GO:0016020">
    <property type="term" value="C:membrane"/>
    <property type="evidence" value="ECO:0007669"/>
    <property type="project" value="UniProtKB-SubCell"/>
</dbReference>
<accession>A0A1F7GIH5</accession>
<dbReference type="InterPro" id="IPR020846">
    <property type="entry name" value="MFS_dom"/>
</dbReference>
<feature type="domain" description="Major facilitator superfamily (MFS) profile" evidence="6">
    <location>
        <begin position="1"/>
        <end position="184"/>
    </location>
</feature>
<evidence type="ECO:0000256" key="4">
    <source>
        <dbReference type="ARBA" id="ARBA00023136"/>
    </source>
</evidence>
<dbReference type="EMBL" id="MFZH01000025">
    <property type="protein sequence ID" value="OGK18790.1"/>
    <property type="molecule type" value="Genomic_DNA"/>
</dbReference>
<feature type="transmembrane region" description="Helical" evidence="5">
    <location>
        <begin position="162"/>
        <end position="182"/>
    </location>
</feature>
<evidence type="ECO:0000259" key="6">
    <source>
        <dbReference type="PROSITE" id="PS50850"/>
    </source>
</evidence>
<evidence type="ECO:0000256" key="1">
    <source>
        <dbReference type="ARBA" id="ARBA00004141"/>
    </source>
</evidence>
<dbReference type="PROSITE" id="PS50850">
    <property type="entry name" value="MFS"/>
    <property type="match status" value="2"/>
</dbReference>
<dbReference type="InterPro" id="IPR051617">
    <property type="entry name" value="UNC-93-like_regulator"/>
</dbReference>
<comment type="caution">
    <text evidence="7">The sequence shown here is derived from an EMBL/GenBank/DDBJ whole genome shotgun (WGS) entry which is preliminary data.</text>
</comment>
<comment type="subcellular location">
    <subcellularLocation>
        <location evidence="1">Membrane</location>
        <topology evidence="1">Multi-pass membrane protein</topology>
    </subcellularLocation>
</comment>
<feature type="transmembrane region" description="Helical" evidence="5">
    <location>
        <begin position="203"/>
        <end position="228"/>
    </location>
</feature>
<sequence>MKLSVSKNINLLSIAFLLIFLGFNGAQQYVTTFFSQANLPNLGFQSLILVYLFFTLSDPLASVFVSKFGSKKAMLTGVIFYGLFILSLPTKSSVVIYLASILIGIGASLLWVGQNSYLVRASDRKSYRENSGYFNMLLMAGSALGVILLGFLITRISFEQSFLIASIFSLLSIFLIVPLKDLRTESLGNHFNLIKHAITSKTALQLSTVWFSFSIVFGFAIGLIPIQLKNTLGISYVGLSSLFYIMPMLLSYFLGKLSDIKGRNLMLAMSFILCIAGLGFLYFYTNPITLTIGLVLVSLSYAIISPIRFALVGDVTTNKNLDYLTGLF</sequence>
<gene>
    <name evidence="7" type="ORF">A2799_03900</name>
</gene>
<feature type="transmembrane region" description="Helical" evidence="5">
    <location>
        <begin position="290"/>
        <end position="311"/>
    </location>
</feature>
<feature type="transmembrane region" description="Helical" evidence="5">
    <location>
        <begin position="133"/>
        <end position="156"/>
    </location>
</feature>
<keyword evidence="2 5" id="KW-0812">Transmembrane</keyword>
<evidence type="ECO:0000256" key="5">
    <source>
        <dbReference type="SAM" id="Phobius"/>
    </source>
</evidence>
<feature type="transmembrane region" description="Helical" evidence="5">
    <location>
        <begin position="265"/>
        <end position="284"/>
    </location>
</feature>
<feature type="transmembrane region" description="Helical" evidence="5">
    <location>
        <begin position="44"/>
        <end position="65"/>
    </location>
</feature>
<dbReference type="PANTHER" id="PTHR23294:SF0">
    <property type="entry name" value="UNC93-LIKE PROTEIN MFSD11"/>
    <property type="match status" value="1"/>
</dbReference>
<dbReference type="InterPro" id="IPR011701">
    <property type="entry name" value="MFS"/>
</dbReference>
<dbReference type="Pfam" id="PF07690">
    <property type="entry name" value="MFS_1"/>
    <property type="match status" value="1"/>
</dbReference>
<reference evidence="7 8" key="1">
    <citation type="journal article" date="2016" name="Nat. Commun.">
        <title>Thousands of microbial genomes shed light on interconnected biogeochemical processes in an aquifer system.</title>
        <authorList>
            <person name="Anantharaman K."/>
            <person name="Brown C.T."/>
            <person name="Hug L.A."/>
            <person name="Sharon I."/>
            <person name="Castelle C.J."/>
            <person name="Probst A.J."/>
            <person name="Thomas B.C."/>
            <person name="Singh A."/>
            <person name="Wilkins M.J."/>
            <person name="Karaoz U."/>
            <person name="Brodie E.L."/>
            <person name="Williams K.H."/>
            <person name="Hubbard S.S."/>
            <person name="Banfield J.F."/>
        </authorList>
    </citation>
    <scope>NUCLEOTIDE SEQUENCE [LARGE SCALE GENOMIC DNA]</scope>
</reference>